<dbReference type="SUPFAM" id="SSF52821">
    <property type="entry name" value="Rhodanese/Cell cycle control phosphatase"/>
    <property type="match status" value="1"/>
</dbReference>
<sequence>MSSATIASLKRIQPEELATQLRSSSRPKISIIDVRDSDYIGGHIRGCQNIPTQQHDYAIPELVRKLKDQEMVVFHCTLSQQRGPGSALKYLREKERLGADDKQKVVVLDGGFSKWQELYGEDEELTEGYQKDIWEFGGY</sequence>
<dbReference type="GO" id="GO:0005737">
    <property type="term" value="C:cytoplasm"/>
    <property type="evidence" value="ECO:0007669"/>
    <property type="project" value="TreeGrafter"/>
</dbReference>
<dbReference type="Gene3D" id="3.40.250.10">
    <property type="entry name" value="Rhodanese-like domain"/>
    <property type="match status" value="1"/>
</dbReference>
<dbReference type="EMBL" id="NHZQ01000335">
    <property type="protein sequence ID" value="PSK42456.1"/>
    <property type="molecule type" value="Genomic_DNA"/>
</dbReference>
<dbReference type="EMBL" id="PTQR01000006">
    <property type="protein sequence ID" value="TKX27259.1"/>
    <property type="molecule type" value="Genomic_DNA"/>
</dbReference>
<dbReference type="Proteomes" id="UP000243723">
    <property type="component" value="Unassembled WGS sequence"/>
</dbReference>
<gene>
    <name evidence="2" type="ORF">B9Z65_4370</name>
    <name evidence="3" type="ORF">C1H76_0553</name>
</gene>
<evidence type="ECO:0000259" key="1">
    <source>
        <dbReference type="PROSITE" id="PS50206"/>
    </source>
</evidence>
<reference evidence="2 4" key="1">
    <citation type="submission" date="2017-05" db="EMBL/GenBank/DDBJ databases">
        <title>Draft genome sequence of Elsinoe australis.</title>
        <authorList>
            <person name="Cheng Q."/>
        </authorList>
    </citation>
    <scope>NUCLEOTIDE SEQUENCE [LARGE SCALE GENOMIC DNA]</scope>
    <source>
        <strain evidence="2 4">NL1</strain>
    </source>
</reference>
<dbReference type="AlphaFoldDB" id="A0A2P7Z2L5"/>
<dbReference type="Proteomes" id="UP000308133">
    <property type="component" value="Unassembled WGS sequence"/>
</dbReference>
<organism evidence="2 4">
    <name type="scientific">Elsinoe australis</name>
    <dbReference type="NCBI Taxonomy" id="40998"/>
    <lineage>
        <taxon>Eukaryota</taxon>
        <taxon>Fungi</taxon>
        <taxon>Dikarya</taxon>
        <taxon>Ascomycota</taxon>
        <taxon>Pezizomycotina</taxon>
        <taxon>Dothideomycetes</taxon>
        <taxon>Dothideomycetidae</taxon>
        <taxon>Myriangiales</taxon>
        <taxon>Elsinoaceae</taxon>
        <taxon>Elsinoe</taxon>
    </lineage>
</organism>
<dbReference type="SMART" id="SM00450">
    <property type="entry name" value="RHOD"/>
    <property type="match status" value="1"/>
</dbReference>
<comment type="caution">
    <text evidence="2">The sequence shown here is derived from an EMBL/GenBank/DDBJ whole genome shotgun (WGS) entry which is preliminary data.</text>
</comment>
<feature type="domain" description="Rhodanese" evidence="1">
    <location>
        <begin position="25"/>
        <end position="124"/>
    </location>
</feature>
<dbReference type="InterPro" id="IPR036873">
    <property type="entry name" value="Rhodanese-like_dom_sf"/>
</dbReference>
<protein>
    <submittedName>
        <fullName evidence="3">Rhodanese-like domain-containing protein 1</fullName>
    </submittedName>
</protein>
<evidence type="ECO:0000313" key="4">
    <source>
        <dbReference type="Proteomes" id="UP000243723"/>
    </source>
</evidence>
<dbReference type="OrthoDB" id="102559at2759"/>
<evidence type="ECO:0000313" key="3">
    <source>
        <dbReference type="EMBL" id="TKX27259.1"/>
    </source>
</evidence>
<proteinExistence type="predicted"/>
<reference evidence="3 5" key="2">
    <citation type="submission" date="2018-02" db="EMBL/GenBank/DDBJ databases">
        <title>Draft genome sequences of Elsinoe sp., causing black scab on jojoba.</title>
        <authorList>
            <person name="Stodart B."/>
            <person name="Jeffress S."/>
            <person name="Ash G."/>
            <person name="Arun Chinnappa K."/>
        </authorList>
    </citation>
    <scope>NUCLEOTIDE SEQUENCE [LARGE SCALE GENOMIC DNA]</scope>
    <source>
        <strain evidence="3 5">Hillstone_2</strain>
    </source>
</reference>
<accession>A0A2P7Z2L5</accession>
<name>A0A2P7Z2L5_9PEZI</name>
<dbReference type="PANTHER" id="PTHR10828:SF38">
    <property type="entry name" value="ARSENICAL-RESISTANCE PROTEIN 2-RELATED"/>
    <property type="match status" value="1"/>
</dbReference>
<dbReference type="PROSITE" id="PS50206">
    <property type="entry name" value="RHODANESE_3"/>
    <property type="match status" value="1"/>
</dbReference>
<evidence type="ECO:0000313" key="2">
    <source>
        <dbReference type="EMBL" id="PSK42456.1"/>
    </source>
</evidence>
<evidence type="ECO:0000313" key="5">
    <source>
        <dbReference type="Proteomes" id="UP000308133"/>
    </source>
</evidence>
<dbReference type="Pfam" id="PF00581">
    <property type="entry name" value="Rhodanese"/>
    <property type="match status" value="1"/>
</dbReference>
<dbReference type="InterPro" id="IPR001763">
    <property type="entry name" value="Rhodanese-like_dom"/>
</dbReference>
<dbReference type="GO" id="GO:0004725">
    <property type="term" value="F:protein tyrosine phosphatase activity"/>
    <property type="evidence" value="ECO:0007669"/>
    <property type="project" value="TreeGrafter"/>
</dbReference>
<dbReference type="PANTHER" id="PTHR10828">
    <property type="entry name" value="M-PHASE INDUCER PHOSPHATASE DUAL SPECIFICITY PHOSPHATASE CDC25"/>
    <property type="match status" value="1"/>
</dbReference>
<dbReference type="STRING" id="40998.A0A2P7Z2L5"/>
<dbReference type="GO" id="GO:0005634">
    <property type="term" value="C:nucleus"/>
    <property type="evidence" value="ECO:0007669"/>
    <property type="project" value="TreeGrafter"/>
</dbReference>
<keyword evidence="4" id="KW-1185">Reference proteome</keyword>